<dbReference type="Gene3D" id="1.20.1560.10">
    <property type="entry name" value="ABC transporter type 1, transmembrane domain"/>
    <property type="match status" value="1"/>
</dbReference>
<keyword evidence="14" id="KW-1185">Reference proteome</keyword>
<dbReference type="Gene3D" id="3.40.50.300">
    <property type="entry name" value="P-loop containing nucleotide triphosphate hydrolases"/>
    <property type="match status" value="1"/>
</dbReference>
<dbReference type="GO" id="GO:0000041">
    <property type="term" value="P:transition metal ion transport"/>
    <property type="evidence" value="ECO:0007669"/>
    <property type="project" value="UniProtKB-ARBA"/>
</dbReference>
<evidence type="ECO:0000256" key="2">
    <source>
        <dbReference type="ARBA" id="ARBA00022448"/>
    </source>
</evidence>
<dbReference type="InterPro" id="IPR003593">
    <property type="entry name" value="AAA+_ATPase"/>
</dbReference>
<evidence type="ECO:0000313" key="14">
    <source>
        <dbReference type="Proteomes" id="UP001213681"/>
    </source>
</evidence>
<feature type="compositionally biased region" description="Low complexity" evidence="9">
    <location>
        <begin position="244"/>
        <end position="267"/>
    </location>
</feature>
<keyword evidence="6 10" id="KW-1133">Transmembrane helix</keyword>
<dbReference type="InterPro" id="IPR011527">
    <property type="entry name" value="ABC1_TM_dom"/>
</dbReference>
<feature type="transmembrane region" description="Helical" evidence="10">
    <location>
        <begin position="312"/>
        <end position="331"/>
    </location>
</feature>
<keyword evidence="5" id="KW-0067">ATP-binding</keyword>
<dbReference type="Proteomes" id="UP001213681">
    <property type="component" value="Unassembled WGS sequence"/>
</dbReference>
<feature type="transmembrane region" description="Helical" evidence="10">
    <location>
        <begin position="115"/>
        <end position="134"/>
    </location>
</feature>
<dbReference type="CDD" id="cd03253">
    <property type="entry name" value="ABCC_ATM1_transporter"/>
    <property type="match status" value="1"/>
</dbReference>
<dbReference type="GO" id="GO:0016887">
    <property type="term" value="F:ATP hydrolysis activity"/>
    <property type="evidence" value="ECO:0007669"/>
    <property type="project" value="InterPro"/>
</dbReference>
<feature type="transmembrane region" description="Helical" evidence="10">
    <location>
        <begin position="146"/>
        <end position="166"/>
    </location>
</feature>
<protein>
    <recommendedName>
        <fullName evidence="15">Heavy metal tolerance protein</fullName>
    </recommendedName>
</protein>
<dbReference type="InterPro" id="IPR027417">
    <property type="entry name" value="P-loop_NTPase"/>
</dbReference>
<feature type="domain" description="ABC transmembrane type-1" evidence="12">
    <location>
        <begin position="315"/>
        <end position="602"/>
    </location>
</feature>
<evidence type="ECO:0000256" key="4">
    <source>
        <dbReference type="ARBA" id="ARBA00022741"/>
    </source>
</evidence>
<dbReference type="PANTHER" id="PTHR24221">
    <property type="entry name" value="ATP-BINDING CASSETTE SUB-FAMILY B"/>
    <property type="match status" value="1"/>
</dbReference>
<keyword evidence="3 10" id="KW-0812">Transmembrane</keyword>
<dbReference type="PROSITE" id="PS50929">
    <property type="entry name" value="ABC_TM1F"/>
    <property type="match status" value="1"/>
</dbReference>
<dbReference type="GO" id="GO:0140359">
    <property type="term" value="F:ABC-type transporter activity"/>
    <property type="evidence" value="ECO:0007669"/>
    <property type="project" value="InterPro"/>
</dbReference>
<dbReference type="InterPro" id="IPR017871">
    <property type="entry name" value="ABC_transporter-like_CS"/>
</dbReference>
<dbReference type="InterPro" id="IPR036640">
    <property type="entry name" value="ABC1_TM_sf"/>
</dbReference>
<dbReference type="PANTHER" id="PTHR24221:SF651">
    <property type="entry name" value="HEAVY METAL TOLERANCE PROTEIN"/>
    <property type="match status" value="1"/>
</dbReference>
<evidence type="ECO:0000256" key="9">
    <source>
        <dbReference type="SAM" id="MobiDB-lite"/>
    </source>
</evidence>
<dbReference type="InterPro" id="IPR003439">
    <property type="entry name" value="ABC_transporter-like_ATP-bd"/>
</dbReference>
<feature type="transmembrane region" description="Helical" evidence="10">
    <location>
        <begin position="12"/>
        <end position="31"/>
    </location>
</feature>
<dbReference type="AlphaFoldDB" id="A0AAD6BYA4"/>
<reference evidence="13" key="1">
    <citation type="submission" date="2022-12" db="EMBL/GenBank/DDBJ databases">
        <authorList>
            <person name="Petersen C."/>
        </authorList>
    </citation>
    <scope>NUCLEOTIDE SEQUENCE</scope>
    <source>
        <strain evidence="13">IBT 16125</strain>
    </source>
</reference>
<evidence type="ECO:0000256" key="7">
    <source>
        <dbReference type="ARBA" id="ARBA00023136"/>
    </source>
</evidence>
<proteinExistence type="inferred from homology"/>
<comment type="similarity">
    <text evidence="8">Belongs to the ABC transporter superfamily. ABCB family. Heavy Metal importer (TC 3.A.1.210) subfamily.</text>
</comment>
<dbReference type="SMART" id="SM00382">
    <property type="entry name" value="AAA"/>
    <property type="match status" value="1"/>
</dbReference>
<dbReference type="SUPFAM" id="SSF52540">
    <property type="entry name" value="P-loop containing nucleoside triphosphate hydrolases"/>
    <property type="match status" value="1"/>
</dbReference>
<feature type="region of interest" description="Disordered" evidence="9">
    <location>
        <begin position="886"/>
        <end position="916"/>
    </location>
</feature>
<dbReference type="CDD" id="cd18583">
    <property type="entry name" value="ABC_6TM_HMT1"/>
    <property type="match status" value="1"/>
</dbReference>
<evidence type="ECO:0000256" key="1">
    <source>
        <dbReference type="ARBA" id="ARBA00004141"/>
    </source>
</evidence>
<feature type="transmembrane region" description="Helical" evidence="10">
    <location>
        <begin position="458"/>
        <end position="478"/>
    </location>
</feature>
<keyword evidence="4" id="KW-0547">Nucleotide-binding</keyword>
<feature type="compositionally biased region" description="Basic and acidic residues" evidence="9">
    <location>
        <begin position="886"/>
        <end position="909"/>
    </location>
</feature>
<evidence type="ECO:0000313" key="13">
    <source>
        <dbReference type="EMBL" id="KAJ5439263.1"/>
    </source>
</evidence>
<organism evidence="13 14">
    <name type="scientific">Penicillium daleae</name>
    <dbReference type="NCBI Taxonomy" id="63821"/>
    <lineage>
        <taxon>Eukaryota</taxon>
        <taxon>Fungi</taxon>
        <taxon>Dikarya</taxon>
        <taxon>Ascomycota</taxon>
        <taxon>Pezizomycotina</taxon>
        <taxon>Eurotiomycetes</taxon>
        <taxon>Eurotiomycetidae</taxon>
        <taxon>Eurotiales</taxon>
        <taxon>Aspergillaceae</taxon>
        <taxon>Penicillium</taxon>
    </lineage>
</organism>
<gene>
    <name evidence="13" type="ORF">N7458_010261</name>
</gene>
<dbReference type="Pfam" id="PF00664">
    <property type="entry name" value="ABC_membrane"/>
    <property type="match status" value="1"/>
</dbReference>
<dbReference type="InterPro" id="IPR039421">
    <property type="entry name" value="Type_1_exporter"/>
</dbReference>
<reference evidence="13" key="2">
    <citation type="journal article" date="2023" name="IMA Fungus">
        <title>Comparative genomic study of the Penicillium genus elucidates a diverse pangenome and 15 lateral gene transfer events.</title>
        <authorList>
            <person name="Petersen C."/>
            <person name="Sorensen T."/>
            <person name="Nielsen M.R."/>
            <person name="Sondergaard T.E."/>
            <person name="Sorensen J.L."/>
            <person name="Fitzpatrick D.A."/>
            <person name="Frisvad J.C."/>
            <person name="Nielsen K.L."/>
        </authorList>
    </citation>
    <scope>NUCLEOTIDE SEQUENCE</scope>
    <source>
        <strain evidence="13">IBT 16125</strain>
    </source>
</reference>
<dbReference type="FunFam" id="3.40.50.300:FF:000186">
    <property type="entry name" value="ATP-binding cassette sub-family B member 7, mitochondrial"/>
    <property type="match status" value="1"/>
</dbReference>
<evidence type="ECO:0000256" key="10">
    <source>
        <dbReference type="SAM" id="Phobius"/>
    </source>
</evidence>
<dbReference type="RefSeq" id="XP_056762492.1">
    <property type="nucleotide sequence ID" value="XM_056913643.1"/>
</dbReference>
<dbReference type="GO" id="GO:0005524">
    <property type="term" value="F:ATP binding"/>
    <property type="evidence" value="ECO:0007669"/>
    <property type="project" value="UniProtKB-KW"/>
</dbReference>
<evidence type="ECO:0000256" key="8">
    <source>
        <dbReference type="ARBA" id="ARBA00024363"/>
    </source>
</evidence>
<dbReference type="PROSITE" id="PS00211">
    <property type="entry name" value="ABC_TRANSPORTER_1"/>
    <property type="match status" value="1"/>
</dbReference>
<dbReference type="PROSITE" id="PS50893">
    <property type="entry name" value="ABC_TRANSPORTER_2"/>
    <property type="match status" value="1"/>
</dbReference>
<evidence type="ECO:0000259" key="11">
    <source>
        <dbReference type="PROSITE" id="PS50893"/>
    </source>
</evidence>
<feature type="domain" description="ABC transporter" evidence="11">
    <location>
        <begin position="636"/>
        <end position="870"/>
    </location>
</feature>
<keyword evidence="7 10" id="KW-0472">Membrane</keyword>
<keyword evidence="2" id="KW-0813">Transport</keyword>
<feature type="transmembrane region" description="Helical" evidence="10">
    <location>
        <begin position="195"/>
        <end position="214"/>
    </location>
</feature>
<accession>A0AAD6BYA4</accession>
<evidence type="ECO:0000256" key="6">
    <source>
        <dbReference type="ARBA" id="ARBA00022989"/>
    </source>
</evidence>
<evidence type="ECO:0000256" key="3">
    <source>
        <dbReference type="ARBA" id="ARBA00022692"/>
    </source>
</evidence>
<feature type="transmembrane region" description="Helical" evidence="10">
    <location>
        <begin position="78"/>
        <end position="103"/>
    </location>
</feature>
<comment type="caution">
    <text evidence="13">The sequence shown here is derived from an EMBL/GenBank/DDBJ whole genome shotgun (WGS) entry which is preliminary data.</text>
</comment>
<feature type="transmembrane region" description="Helical" evidence="10">
    <location>
        <begin position="433"/>
        <end position="452"/>
    </location>
</feature>
<dbReference type="EMBL" id="JAPVEA010000008">
    <property type="protein sequence ID" value="KAJ5439263.1"/>
    <property type="molecule type" value="Genomic_DNA"/>
</dbReference>
<name>A0AAD6BYA4_9EURO</name>
<evidence type="ECO:0008006" key="15">
    <source>
        <dbReference type="Google" id="ProtNLM"/>
    </source>
</evidence>
<sequence>MDPHAALELLEYLRTCYPIFLLSLFAVAFVVNTMVTASRASNNESVRMGPGGRPLPNRCRSTAPARKAKEFSPTVKRFFNWFSVGVLLTYLMDATLYILHVMMARSEHWWRGQSAVIYIVGSFFFYAVLLMTLLDTSPSPTAAQFVCWLAAIPLELVILSTSLSLYTSPHHEPVVGDPEGGKLRKTITPWEYFEVASNSLRAMILLALVVLYATKSITWKSQEKKHGHGTNGNVSESTGLLDPAAAENGNGNANGHAYGATNGAAGAESAKPQPDPWVRPTTMPSTSWWEYLSGYSLFFPYLWPSKSRRLQIIVVLCFILLVLQRVVNVMVPSKVGDIITILANEEGKEFRVPWIEILLYVILRWLQGGQGLLSSMRSSLWIPVSQYSYMELSNAAFEHVHGLSLDFHLGKKTGEVLSALSKGSSINTFLEQVTFQVVPMLIDLVIAFGYFLVAFDAYYALVVGISTFGYLYVTIRMAQWRAEIRRQMVNASRQEDAVKNDSMVSYETVKYFNAEQYEFQRYRDAVGEFQKAEYHVLFSLTLLNTCQNTVFMLGLLLTCFIAAYQVSTGQREVGQFVTLLTYMAQLQGPLNFFGTFYRSIQSALINAERMLELFREQPTVVDSPYATPLAMCNGDIKFQDVEFSYDKRKPALNGLTFRCEPGTTTALVGESGGGKSTVFRLLFRFYNTEKGRLTVDGHDVQDITIDSLRRHIGVVPQDTVLFNETLMYNLKYANQAASDEDVYEACRAASIHDKILAFPDGYSTKVGERGLRLSGGEKQRVAIARTILKNPRIILLDEATAALDTDTEEHIQRALSTLSHGRTMLVIAHRLSTITTADRILVLADGQVAESGTHEELLAMKGRYASMWRKQIRAQKAAAEAQVLQDRAERIRNATHSDDSSSQSDEDRKGTRRPTH</sequence>
<evidence type="ECO:0000259" key="12">
    <source>
        <dbReference type="PROSITE" id="PS50929"/>
    </source>
</evidence>
<dbReference type="GO" id="GO:0005774">
    <property type="term" value="C:vacuolar membrane"/>
    <property type="evidence" value="ECO:0007669"/>
    <property type="project" value="TreeGrafter"/>
</dbReference>
<dbReference type="FunFam" id="1.20.1560.10:FF:000050">
    <property type="entry name" value="Vacuolar ABC heavy metal transporter (Hmt1)"/>
    <property type="match status" value="1"/>
</dbReference>
<feature type="region of interest" description="Disordered" evidence="9">
    <location>
        <begin position="223"/>
        <end position="277"/>
    </location>
</feature>
<dbReference type="SUPFAM" id="SSF90123">
    <property type="entry name" value="ABC transporter transmembrane region"/>
    <property type="match status" value="1"/>
</dbReference>
<dbReference type="GeneID" id="81603886"/>
<dbReference type="Pfam" id="PF00005">
    <property type="entry name" value="ABC_tran"/>
    <property type="match status" value="1"/>
</dbReference>
<evidence type="ECO:0000256" key="5">
    <source>
        <dbReference type="ARBA" id="ARBA00022840"/>
    </source>
</evidence>
<comment type="subcellular location">
    <subcellularLocation>
        <location evidence="1">Membrane</location>
        <topology evidence="1">Multi-pass membrane protein</topology>
    </subcellularLocation>
</comment>